<feature type="transmembrane region" description="Helical" evidence="1">
    <location>
        <begin position="179"/>
        <end position="197"/>
    </location>
</feature>
<keyword evidence="1" id="KW-0812">Transmembrane</keyword>
<gene>
    <name evidence="2" type="ORF">HDA30_001624</name>
</gene>
<accession>A0A7W7GPV7</accession>
<dbReference type="AlphaFoldDB" id="A0A7W7GPV7"/>
<keyword evidence="1" id="KW-0472">Membrane</keyword>
<reference evidence="2 3" key="1">
    <citation type="submission" date="2020-08" db="EMBL/GenBank/DDBJ databases">
        <title>Sequencing the genomes of 1000 actinobacteria strains.</title>
        <authorList>
            <person name="Klenk H.-P."/>
        </authorList>
    </citation>
    <scope>NUCLEOTIDE SEQUENCE [LARGE SCALE GENOMIC DNA]</scope>
    <source>
        <strain evidence="2 3">DSM 23974</strain>
    </source>
</reference>
<keyword evidence="1" id="KW-1133">Transmembrane helix</keyword>
<evidence type="ECO:0000256" key="1">
    <source>
        <dbReference type="SAM" id="Phobius"/>
    </source>
</evidence>
<keyword evidence="3" id="KW-1185">Reference proteome</keyword>
<dbReference type="InterPro" id="IPR049713">
    <property type="entry name" value="Pr6Pr-like"/>
</dbReference>
<sequence length="244" mass="26175">MNVTTPRVSLPAALRSLIRRSQQTTPVRAVPLARAAWLGAGTLPLLGCLTSFSIGASKATTPIPGVSYRGGFEAGWRHAVNQPAYFTWMSNALVAATSLTLAARREAPSADSFWAARTAGLGSVMITGIVYNSVLRGAEQGTALYRFNDTVQHIVNPVLAPLVWALFDPRGQITGRRVRLGAAIPLAWATMTMARGPRIDWYPYPFLDVARLGRRTVGLTLSGILAVFLSMTASLGLLDRRLAG</sequence>
<evidence type="ECO:0000313" key="3">
    <source>
        <dbReference type="Proteomes" id="UP000540191"/>
    </source>
</evidence>
<evidence type="ECO:0008006" key="4">
    <source>
        <dbReference type="Google" id="ProtNLM"/>
    </source>
</evidence>
<dbReference type="Proteomes" id="UP000540191">
    <property type="component" value="Unassembled WGS sequence"/>
</dbReference>
<feature type="transmembrane region" description="Helical" evidence="1">
    <location>
        <begin position="85"/>
        <end position="102"/>
    </location>
</feature>
<dbReference type="RefSeq" id="WP_184241745.1">
    <property type="nucleotide sequence ID" value="NZ_JACHNA010000001.1"/>
</dbReference>
<dbReference type="NCBIfam" id="NF038065">
    <property type="entry name" value="Pr6Pr"/>
    <property type="match status" value="1"/>
</dbReference>
<feature type="transmembrane region" description="Helical" evidence="1">
    <location>
        <begin position="114"/>
        <end position="131"/>
    </location>
</feature>
<proteinExistence type="predicted"/>
<name>A0A7W7GPV7_9MICC</name>
<evidence type="ECO:0000313" key="2">
    <source>
        <dbReference type="EMBL" id="MBB4736116.1"/>
    </source>
</evidence>
<feature type="transmembrane region" description="Helical" evidence="1">
    <location>
        <begin position="217"/>
        <end position="238"/>
    </location>
</feature>
<organism evidence="2 3">
    <name type="scientific">Micrococcus cohnii</name>
    <dbReference type="NCBI Taxonomy" id="993416"/>
    <lineage>
        <taxon>Bacteria</taxon>
        <taxon>Bacillati</taxon>
        <taxon>Actinomycetota</taxon>
        <taxon>Actinomycetes</taxon>
        <taxon>Micrococcales</taxon>
        <taxon>Micrococcaceae</taxon>
        <taxon>Micrococcus</taxon>
    </lineage>
</organism>
<protein>
    <recommendedName>
        <fullName evidence="4">Integral membrane protein</fullName>
    </recommendedName>
</protein>
<comment type="caution">
    <text evidence="2">The sequence shown here is derived from an EMBL/GenBank/DDBJ whole genome shotgun (WGS) entry which is preliminary data.</text>
</comment>
<dbReference type="EMBL" id="JACHNA010000001">
    <property type="protein sequence ID" value="MBB4736116.1"/>
    <property type="molecule type" value="Genomic_DNA"/>
</dbReference>